<gene>
    <name evidence="2" type="ORF">RND81_04G008100</name>
</gene>
<evidence type="ECO:0000313" key="3">
    <source>
        <dbReference type="Proteomes" id="UP001443914"/>
    </source>
</evidence>
<protein>
    <recommendedName>
        <fullName evidence="4">SHSP domain-containing protein</fullName>
    </recommendedName>
</protein>
<dbReference type="EMBL" id="JBDFQZ010000004">
    <property type="protein sequence ID" value="KAK9732587.1"/>
    <property type="molecule type" value="Genomic_DNA"/>
</dbReference>
<dbReference type="Proteomes" id="UP001443914">
    <property type="component" value="Unassembled WGS sequence"/>
</dbReference>
<dbReference type="CDD" id="cd06464">
    <property type="entry name" value="ACD_sHsps-like"/>
    <property type="match status" value="1"/>
</dbReference>
<sequence>MIPNDDCYFLLYFIMGTYFGPDLKGERVKRSVLQRVAEGLPPYTLEQLAGSHIKISEIEQIYYYLLRKANKSVVVKVPLLHQFIEGDFPSQHGDSNRPQFPALFPPHLHPKMEYFNQSIANVTYIRKPAVFYIKQEDIEKFKRLTGLENLFVETNVEKRIPGDKFPVKNKDSNDKSPTKKNADKDSEDKVPVKKNGDKGTNDVPIVRYYRGSQRKRRLTEMLQTEKPAHCNGASKSSELAPVHSRDKDFKPEMKHGPGIVILTTEPSRQELDSIVDIARNAYALTGSAAKGIVGSVIGLMDMGESEDSYLFRVALPGVKRENRAFQCEVESDGRVLIKGETVTGEKTVNRYSQEFVMQSRNLCPPGPFSISFQLPGPVDPQQFSGTFGTNAILEGIVMKQKTSRPIIADTPIADTPTPDTSTPTVLSSEAPQDTSTPAMPSSKPPQDTSPITLTAAADTCNI</sequence>
<dbReference type="Gene3D" id="2.60.40.790">
    <property type="match status" value="1"/>
</dbReference>
<evidence type="ECO:0000313" key="2">
    <source>
        <dbReference type="EMBL" id="KAK9732587.1"/>
    </source>
</evidence>
<comment type="caution">
    <text evidence="2">The sequence shown here is derived from an EMBL/GenBank/DDBJ whole genome shotgun (WGS) entry which is preliminary data.</text>
</comment>
<dbReference type="PANTHER" id="PTHR34661">
    <property type="entry name" value="INCREASED DNA METHYLATION 3"/>
    <property type="match status" value="1"/>
</dbReference>
<dbReference type="FunFam" id="2.60.40.790:FF:000049">
    <property type="entry name" value="Increased DNA methylation 3"/>
    <property type="match status" value="1"/>
</dbReference>
<dbReference type="PANTHER" id="PTHR34661:SF3">
    <property type="entry name" value="INCREASED DNA METHYLATION 2"/>
    <property type="match status" value="1"/>
</dbReference>
<dbReference type="InterPro" id="IPR008978">
    <property type="entry name" value="HSP20-like_chaperone"/>
</dbReference>
<evidence type="ECO:0008006" key="4">
    <source>
        <dbReference type="Google" id="ProtNLM"/>
    </source>
</evidence>
<name>A0AAW1LGJ4_SAPOF</name>
<organism evidence="2 3">
    <name type="scientific">Saponaria officinalis</name>
    <name type="common">Common soapwort</name>
    <name type="synonym">Lychnis saponaria</name>
    <dbReference type="NCBI Taxonomy" id="3572"/>
    <lineage>
        <taxon>Eukaryota</taxon>
        <taxon>Viridiplantae</taxon>
        <taxon>Streptophyta</taxon>
        <taxon>Embryophyta</taxon>
        <taxon>Tracheophyta</taxon>
        <taxon>Spermatophyta</taxon>
        <taxon>Magnoliopsida</taxon>
        <taxon>eudicotyledons</taxon>
        <taxon>Gunneridae</taxon>
        <taxon>Pentapetalae</taxon>
        <taxon>Caryophyllales</taxon>
        <taxon>Caryophyllaceae</taxon>
        <taxon>Caryophylleae</taxon>
        <taxon>Saponaria</taxon>
    </lineage>
</organism>
<feature type="region of interest" description="Disordered" evidence="1">
    <location>
        <begin position="228"/>
        <end position="254"/>
    </location>
</feature>
<feature type="region of interest" description="Disordered" evidence="1">
    <location>
        <begin position="162"/>
        <end position="209"/>
    </location>
</feature>
<feature type="compositionally biased region" description="Low complexity" evidence="1">
    <location>
        <begin position="409"/>
        <end position="424"/>
    </location>
</feature>
<feature type="region of interest" description="Disordered" evidence="1">
    <location>
        <begin position="409"/>
        <end position="462"/>
    </location>
</feature>
<dbReference type="EMBL" id="JBDFQZ010000004">
    <property type="protein sequence ID" value="KAK9732588.1"/>
    <property type="molecule type" value="Genomic_DNA"/>
</dbReference>
<evidence type="ECO:0000256" key="1">
    <source>
        <dbReference type="SAM" id="MobiDB-lite"/>
    </source>
</evidence>
<keyword evidence="3" id="KW-1185">Reference proteome</keyword>
<dbReference type="AlphaFoldDB" id="A0AAW1LGJ4"/>
<reference evidence="2 3" key="1">
    <citation type="submission" date="2024-03" db="EMBL/GenBank/DDBJ databases">
        <title>WGS assembly of Saponaria officinalis var. Norfolk2.</title>
        <authorList>
            <person name="Jenkins J."/>
            <person name="Shu S."/>
            <person name="Grimwood J."/>
            <person name="Barry K."/>
            <person name="Goodstein D."/>
            <person name="Schmutz J."/>
            <person name="Leebens-Mack J."/>
            <person name="Osbourn A."/>
        </authorList>
    </citation>
    <scope>NUCLEOTIDE SEQUENCE [LARGE SCALE GENOMIC DNA]</scope>
    <source>
        <strain evidence="3">cv. Norfolk2</strain>
        <strain evidence="2">JIC</strain>
        <tissue evidence="2">Leaf</tissue>
    </source>
</reference>
<proteinExistence type="predicted"/>
<feature type="compositionally biased region" description="Polar residues" evidence="1">
    <location>
        <begin position="425"/>
        <end position="452"/>
    </location>
</feature>
<dbReference type="GO" id="GO:0005634">
    <property type="term" value="C:nucleus"/>
    <property type="evidence" value="ECO:0007669"/>
    <property type="project" value="TreeGrafter"/>
</dbReference>
<dbReference type="SUPFAM" id="SSF49764">
    <property type="entry name" value="HSP20-like chaperones"/>
    <property type="match status" value="1"/>
</dbReference>
<accession>A0AAW1LGJ4</accession>
<feature type="compositionally biased region" description="Basic and acidic residues" evidence="1">
    <location>
        <begin position="243"/>
        <end position="254"/>
    </location>
</feature>
<dbReference type="InterPro" id="IPR039321">
    <property type="entry name" value="IDM2/3-like"/>
</dbReference>
<feature type="compositionally biased region" description="Basic and acidic residues" evidence="1">
    <location>
        <begin position="162"/>
        <end position="200"/>
    </location>
</feature>